<dbReference type="Gene3D" id="3.40.50.1820">
    <property type="entry name" value="alpha/beta hydrolase"/>
    <property type="match status" value="1"/>
</dbReference>
<name>A0A2J6PZH6_9HELO</name>
<evidence type="ECO:0000313" key="3">
    <source>
        <dbReference type="EMBL" id="PMD19374.1"/>
    </source>
</evidence>
<feature type="domain" description="AB hydrolase-1" evidence="2">
    <location>
        <begin position="104"/>
        <end position="356"/>
    </location>
</feature>
<dbReference type="SUPFAM" id="SSF53474">
    <property type="entry name" value="alpha/beta-Hydrolases"/>
    <property type="match status" value="1"/>
</dbReference>
<feature type="signal peptide" evidence="1">
    <location>
        <begin position="1"/>
        <end position="24"/>
    </location>
</feature>
<reference evidence="3 4" key="1">
    <citation type="submission" date="2016-05" db="EMBL/GenBank/DDBJ databases">
        <title>A degradative enzymes factory behind the ericoid mycorrhizal symbiosis.</title>
        <authorList>
            <consortium name="DOE Joint Genome Institute"/>
            <person name="Martino E."/>
            <person name="Morin E."/>
            <person name="Grelet G."/>
            <person name="Kuo A."/>
            <person name="Kohler A."/>
            <person name="Daghino S."/>
            <person name="Barry K."/>
            <person name="Choi C."/>
            <person name="Cichocki N."/>
            <person name="Clum A."/>
            <person name="Copeland A."/>
            <person name="Hainaut M."/>
            <person name="Haridas S."/>
            <person name="Labutti K."/>
            <person name="Lindquist E."/>
            <person name="Lipzen A."/>
            <person name="Khouja H.-R."/>
            <person name="Murat C."/>
            <person name="Ohm R."/>
            <person name="Olson A."/>
            <person name="Spatafora J."/>
            <person name="Veneault-Fourrey C."/>
            <person name="Henrissat B."/>
            <person name="Grigoriev I."/>
            <person name="Martin F."/>
            <person name="Perotto S."/>
        </authorList>
    </citation>
    <scope>NUCLEOTIDE SEQUENCE [LARGE SCALE GENOMIC DNA]</scope>
    <source>
        <strain evidence="3 4">UAMH 7357</strain>
    </source>
</reference>
<evidence type="ECO:0000313" key="4">
    <source>
        <dbReference type="Proteomes" id="UP000235672"/>
    </source>
</evidence>
<dbReference type="EMBL" id="KZ613489">
    <property type="protein sequence ID" value="PMD19374.1"/>
    <property type="molecule type" value="Genomic_DNA"/>
</dbReference>
<feature type="chain" id="PRO_5014473681" description="AB hydrolase-1 domain-containing protein" evidence="1">
    <location>
        <begin position="25"/>
        <end position="374"/>
    </location>
</feature>
<organism evidence="3 4">
    <name type="scientific">Hyaloscypha hepaticicola</name>
    <dbReference type="NCBI Taxonomy" id="2082293"/>
    <lineage>
        <taxon>Eukaryota</taxon>
        <taxon>Fungi</taxon>
        <taxon>Dikarya</taxon>
        <taxon>Ascomycota</taxon>
        <taxon>Pezizomycotina</taxon>
        <taxon>Leotiomycetes</taxon>
        <taxon>Helotiales</taxon>
        <taxon>Hyaloscyphaceae</taxon>
        <taxon>Hyaloscypha</taxon>
    </lineage>
</organism>
<dbReference type="InterPro" id="IPR000073">
    <property type="entry name" value="AB_hydrolase_1"/>
</dbReference>
<proteinExistence type="predicted"/>
<dbReference type="OrthoDB" id="190201at2759"/>
<accession>A0A2J6PZH6</accession>
<dbReference type="Pfam" id="PF12697">
    <property type="entry name" value="Abhydrolase_6"/>
    <property type="match status" value="1"/>
</dbReference>
<evidence type="ECO:0000256" key="1">
    <source>
        <dbReference type="SAM" id="SignalP"/>
    </source>
</evidence>
<sequence length="374" mass="40423">MLHKVHEIPNMLLLLVLLFGAAFSNPIHPRQAVPAGCVNFNIPVTASADNVALPPGLDVSNLLLLLNPPVFEVTSQLASGTFDIAATYCPATTYVEGRENTLQVLLHGATYTKAYWFGLYYNVQNSWVSYAANQGYATLTIDRLGNDPTPDYRSCTLWQPSSTRAILRAKFDKIIAAGHSLGSIVVNTLNWRYPSDADGTVLTGYATVDPLQLAGIFLEAGLAPVIGLPIGYLEITSYSDWLWLFYSEGLYDPGLESYDWNHRGTAALGELAGAAFASQTADQYTGPVLIMTGLHDAVFCSTLTLDIGIPLLGLGGPQTCDTGAGGAVPVTANLYPYARSVEFYYPDGGHCWHLHYAAEDGFAAAHEWMQNQGF</sequence>
<dbReference type="AlphaFoldDB" id="A0A2J6PZH6"/>
<gene>
    <name evidence="3" type="ORF">NA56DRAFT_705542</name>
</gene>
<dbReference type="InterPro" id="IPR029058">
    <property type="entry name" value="AB_hydrolase_fold"/>
</dbReference>
<evidence type="ECO:0000259" key="2">
    <source>
        <dbReference type="Pfam" id="PF12697"/>
    </source>
</evidence>
<dbReference type="STRING" id="1745343.A0A2J6PZH6"/>
<keyword evidence="4" id="KW-1185">Reference proteome</keyword>
<keyword evidence="1" id="KW-0732">Signal</keyword>
<protein>
    <recommendedName>
        <fullName evidence="2">AB hydrolase-1 domain-containing protein</fullName>
    </recommendedName>
</protein>
<dbReference type="Proteomes" id="UP000235672">
    <property type="component" value="Unassembled WGS sequence"/>
</dbReference>